<feature type="signal peptide" evidence="2">
    <location>
        <begin position="1"/>
        <end position="22"/>
    </location>
</feature>
<dbReference type="EMBL" id="MFTJ01000008">
    <property type="protein sequence ID" value="OGI66544.1"/>
    <property type="molecule type" value="Genomic_DNA"/>
</dbReference>
<keyword evidence="1" id="KW-1133">Transmembrane helix</keyword>
<feature type="transmembrane region" description="Helical" evidence="1">
    <location>
        <begin position="430"/>
        <end position="448"/>
    </location>
</feature>
<organism evidence="3 4">
    <name type="scientific">Candidatus Nomurabacteria bacterium RIFCSPHIGHO2_01_FULL_39_10</name>
    <dbReference type="NCBI Taxonomy" id="1801733"/>
    <lineage>
        <taxon>Bacteria</taxon>
        <taxon>Candidatus Nomuraibacteriota</taxon>
    </lineage>
</organism>
<dbReference type="SUPFAM" id="SSF49384">
    <property type="entry name" value="Carbohydrate-binding domain"/>
    <property type="match status" value="1"/>
</dbReference>
<feature type="transmembrane region" description="Helical" evidence="1">
    <location>
        <begin position="372"/>
        <end position="394"/>
    </location>
</feature>
<gene>
    <name evidence="3" type="ORF">A2642_01505</name>
</gene>
<evidence type="ECO:0000256" key="1">
    <source>
        <dbReference type="SAM" id="Phobius"/>
    </source>
</evidence>
<comment type="caution">
    <text evidence="3">The sequence shown here is derived from an EMBL/GenBank/DDBJ whole genome shotgun (WGS) entry which is preliminary data.</text>
</comment>
<name>A0A1F6VAE9_9BACT</name>
<accession>A0A1F6VAE9</accession>
<feature type="transmembrane region" description="Helical" evidence="1">
    <location>
        <begin position="566"/>
        <end position="591"/>
    </location>
</feature>
<sequence length="675" mass="74838">MKRCILITFFICLFALPKMGLASSLSLSPDSGTFLTENTFNVSVLLDTEGKSINALQVFLTFPPDKLQIISPSTGSSIVNVWTVPPKFNNTAGTVSLEGGIPGGMIVSKGILTTLTFRVKSVGEAFIKFASGSRVFLNDGLATDDLNQSKNSTFLLKLPPPQGPVVASPTHPNQSVWYSNGSATLDFSDGTSGMENFSYILNKDPITIPDNIGEGTRRLVSYDSLSDGVHYFHIKTFQNGIWGGVTHFAVKVDATAPAGFPVDILPAKRTASAQPVIQFATTDASSGLDHYEIKLEPVSYQAVRAYSGNVSFFVEAKSPFLPPDLALGSYDVLVKAYDKAGNFREVKERLVITTPIFKFIANEGVIVNNLFIVPWLVVWFIGFSLLLVLVFVAFKVRSWRHEAVLMHKEKKLPKDVLEKLNELKEYRKKYGLKLLSIIIFISFSLLPFDKAEAETLNIAPPIISTISENISNKDIFYVGGRTDDTRETVIVYLQNLLTGETISENTTADSEGDWFYRHDAFLSPGNYLLWTQARLGEQLSPPGPQTMLIVKKTALEFGSNRLSYEAIYLSMVVILLLGIGGLLAFIIFHAYHGRRKHKELKEEIKKAEESIRIGFAVLQNDIASELVVLHKAKFVKSLSDEEKAKEARLLKDFDDISNSIGREMEYIEKIGEEIR</sequence>
<dbReference type="AlphaFoldDB" id="A0A1F6VAE9"/>
<evidence type="ECO:0000313" key="4">
    <source>
        <dbReference type="Proteomes" id="UP000178700"/>
    </source>
</evidence>
<dbReference type="Proteomes" id="UP000178700">
    <property type="component" value="Unassembled WGS sequence"/>
</dbReference>
<dbReference type="GO" id="GO:0030246">
    <property type="term" value="F:carbohydrate binding"/>
    <property type="evidence" value="ECO:0007669"/>
    <property type="project" value="InterPro"/>
</dbReference>
<evidence type="ECO:0000256" key="2">
    <source>
        <dbReference type="SAM" id="SignalP"/>
    </source>
</evidence>
<reference evidence="3 4" key="1">
    <citation type="journal article" date="2016" name="Nat. Commun.">
        <title>Thousands of microbial genomes shed light on interconnected biogeochemical processes in an aquifer system.</title>
        <authorList>
            <person name="Anantharaman K."/>
            <person name="Brown C.T."/>
            <person name="Hug L.A."/>
            <person name="Sharon I."/>
            <person name="Castelle C.J."/>
            <person name="Probst A.J."/>
            <person name="Thomas B.C."/>
            <person name="Singh A."/>
            <person name="Wilkins M.J."/>
            <person name="Karaoz U."/>
            <person name="Brodie E.L."/>
            <person name="Williams K.H."/>
            <person name="Hubbard S.S."/>
            <person name="Banfield J.F."/>
        </authorList>
    </citation>
    <scope>NUCLEOTIDE SEQUENCE [LARGE SCALE GENOMIC DNA]</scope>
</reference>
<feature type="chain" id="PRO_5009527194" description="Cohesin domain-containing protein" evidence="2">
    <location>
        <begin position="23"/>
        <end position="675"/>
    </location>
</feature>
<evidence type="ECO:0008006" key="5">
    <source>
        <dbReference type="Google" id="ProtNLM"/>
    </source>
</evidence>
<dbReference type="Gene3D" id="2.60.40.680">
    <property type="match status" value="1"/>
</dbReference>
<keyword evidence="1" id="KW-0472">Membrane</keyword>
<evidence type="ECO:0000313" key="3">
    <source>
        <dbReference type="EMBL" id="OGI66544.1"/>
    </source>
</evidence>
<dbReference type="CDD" id="cd08547">
    <property type="entry name" value="Type_II_cohesin"/>
    <property type="match status" value="1"/>
</dbReference>
<dbReference type="InterPro" id="IPR008965">
    <property type="entry name" value="CBM2/CBM3_carb-bd_dom_sf"/>
</dbReference>
<proteinExistence type="predicted"/>
<protein>
    <recommendedName>
        <fullName evidence="5">Cohesin domain-containing protein</fullName>
    </recommendedName>
</protein>
<keyword evidence="1" id="KW-0812">Transmembrane</keyword>
<keyword evidence="2" id="KW-0732">Signal</keyword>